<dbReference type="NCBIfam" id="NF007615">
    <property type="entry name" value="PRK10263.1"/>
    <property type="match status" value="1"/>
</dbReference>
<evidence type="ECO:0000256" key="2">
    <source>
        <dbReference type="ARBA" id="ARBA00006474"/>
    </source>
</evidence>
<dbReference type="GO" id="GO:0005886">
    <property type="term" value="C:plasma membrane"/>
    <property type="evidence" value="ECO:0007669"/>
    <property type="project" value="UniProtKB-SubCell"/>
</dbReference>
<dbReference type="InterPro" id="IPR002543">
    <property type="entry name" value="FtsK_dom"/>
</dbReference>
<dbReference type="InterPro" id="IPR050206">
    <property type="entry name" value="FtsK/SpoIIIE/SftA"/>
</dbReference>
<keyword evidence="8 15" id="KW-0547">Nucleotide-binding</keyword>
<dbReference type="Pfam" id="PF09397">
    <property type="entry name" value="FtsK_gamma"/>
    <property type="match status" value="1"/>
</dbReference>
<proteinExistence type="inferred from homology"/>
<dbReference type="InterPro" id="IPR027417">
    <property type="entry name" value="P-loop_NTPase"/>
</dbReference>
<dbReference type="GO" id="GO:0051301">
    <property type="term" value="P:cell division"/>
    <property type="evidence" value="ECO:0007669"/>
    <property type="project" value="UniProtKB-KW"/>
</dbReference>
<evidence type="ECO:0000313" key="20">
    <source>
        <dbReference type="EMBL" id="SWF69565.1"/>
    </source>
</evidence>
<dbReference type="Gene3D" id="3.30.980.40">
    <property type="match status" value="1"/>
</dbReference>
<feature type="transmembrane region" description="Helical" evidence="17">
    <location>
        <begin position="137"/>
        <end position="158"/>
    </location>
</feature>
<dbReference type="Pfam" id="PF17854">
    <property type="entry name" value="FtsK_alpha"/>
    <property type="match status" value="1"/>
</dbReference>
<dbReference type="Pfam" id="PF01580">
    <property type="entry name" value="FtsK_SpoIIIE"/>
    <property type="match status" value="1"/>
</dbReference>
<dbReference type="PANTHER" id="PTHR22683">
    <property type="entry name" value="SPORULATION PROTEIN RELATED"/>
    <property type="match status" value="1"/>
</dbReference>
<dbReference type="Proteomes" id="UP000259364">
    <property type="component" value="Unassembled WGS sequence"/>
</dbReference>
<comment type="subcellular location">
    <subcellularLocation>
        <location evidence="1">Cell inner membrane</location>
        <topology evidence="1">Multi-pass membrane protein</topology>
    </subcellularLocation>
</comment>
<feature type="domain" description="FtsK" evidence="18">
    <location>
        <begin position="1086"/>
        <end position="1299"/>
    </location>
</feature>
<dbReference type="InterPro" id="IPR036390">
    <property type="entry name" value="WH_DNA-bd_sf"/>
</dbReference>
<keyword evidence="13 17" id="KW-0472">Membrane</keyword>
<reference evidence="21 22" key="1">
    <citation type="submission" date="2018-08" db="EMBL/GenBank/DDBJ databases">
        <authorList>
            <consortium name="Pathogen Informatics"/>
        </authorList>
    </citation>
    <scope>NUCLEOTIDE SEQUENCE [LARGE SCALE GENOMIC DNA]</scope>
    <source>
        <strain evidence="19 21">EuSCAPE_GR003</strain>
        <strain evidence="20 22">EuSCAPE_UK014</strain>
    </source>
</reference>
<feature type="compositionally biased region" description="Low complexity" evidence="16">
    <location>
        <begin position="907"/>
        <end position="926"/>
    </location>
</feature>
<evidence type="ECO:0000256" key="8">
    <source>
        <dbReference type="ARBA" id="ARBA00022741"/>
    </source>
</evidence>
<feature type="compositionally biased region" description="Low complexity" evidence="16">
    <location>
        <begin position="361"/>
        <end position="435"/>
    </location>
</feature>
<dbReference type="PANTHER" id="PTHR22683:SF41">
    <property type="entry name" value="DNA TRANSLOCASE FTSK"/>
    <property type="match status" value="1"/>
</dbReference>
<name>A0AAJ5AAP6_KLEPN</name>
<feature type="transmembrane region" description="Helical" evidence="17">
    <location>
        <begin position="22"/>
        <end position="44"/>
    </location>
</feature>
<evidence type="ECO:0000256" key="16">
    <source>
        <dbReference type="SAM" id="MobiDB-lite"/>
    </source>
</evidence>
<dbReference type="FunFam" id="3.30.980.40:FF:000001">
    <property type="entry name" value="DNA translocase FtsK"/>
    <property type="match status" value="1"/>
</dbReference>
<feature type="compositionally biased region" description="Low complexity" evidence="16">
    <location>
        <begin position="675"/>
        <end position="695"/>
    </location>
</feature>
<feature type="compositionally biased region" description="Acidic residues" evidence="16">
    <location>
        <begin position="212"/>
        <end position="228"/>
    </location>
</feature>
<dbReference type="SMART" id="SM00843">
    <property type="entry name" value="Ftsk_gamma"/>
    <property type="match status" value="1"/>
</dbReference>
<keyword evidence="6 19" id="KW-0132">Cell division</keyword>
<keyword evidence="4" id="KW-1003">Cell membrane</keyword>
<evidence type="ECO:0000256" key="4">
    <source>
        <dbReference type="ARBA" id="ARBA00022475"/>
    </source>
</evidence>
<dbReference type="PRINTS" id="PR01217">
    <property type="entry name" value="PRICHEXTENSN"/>
</dbReference>
<feature type="compositionally biased region" description="Acidic residues" evidence="16">
    <location>
        <begin position="794"/>
        <end position="806"/>
    </location>
</feature>
<evidence type="ECO:0000256" key="6">
    <source>
        <dbReference type="ARBA" id="ARBA00022618"/>
    </source>
</evidence>
<dbReference type="Gene3D" id="3.40.50.300">
    <property type="entry name" value="P-loop containing nucleotide triphosphate hydrolases"/>
    <property type="match status" value="1"/>
</dbReference>
<dbReference type="GO" id="GO:0003677">
    <property type="term" value="F:DNA binding"/>
    <property type="evidence" value="ECO:0007669"/>
    <property type="project" value="UniProtKB-KW"/>
</dbReference>
<dbReference type="Proteomes" id="UP000258905">
    <property type="component" value="Unassembled WGS sequence"/>
</dbReference>
<keyword evidence="14" id="KW-0131">Cell cycle</keyword>
<evidence type="ECO:0000256" key="11">
    <source>
        <dbReference type="ARBA" id="ARBA00022989"/>
    </source>
</evidence>
<evidence type="ECO:0000256" key="13">
    <source>
        <dbReference type="ARBA" id="ARBA00023136"/>
    </source>
</evidence>
<feature type="binding site" evidence="15">
    <location>
        <begin position="1103"/>
        <end position="1110"/>
    </location>
    <ligand>
        <name>ATP</name>
        <dbReference type="ChEBI" id="CHEBI:30616"/>
    </ligand>
</feature>
<keyword evidence="9" id="KW-0159">Chromosome partition</keyword>
<evidence type="ECO:0000256" key="7">
    <source>
        <dbReference type="ARBA" id="ARBA00022692"/>
    </source>
</evidence>
<evidence type="ECO:0000256" key="17">
    <source>
        <dbReference type="SAM" id="Phobius"/>
    </source>
</evidence>
<evidence type="ECO:0000256" key="5">
    <source>
        <dbReference type="ARBA" id="ARBA00022519"/>
    </source>
</evidence>
<dbReference type="GO" id="GO:0071236">
    <property type="term" value="P:cellular response to antibiotic"/>
    <property type="evidence" value="ECO:0007669"/>
    <property type="project" value="UniProtKB-ARBA"/>
</dbReference>
<keyword evidence="12" id="KW-0238">DNA-binding</keyword>
<dbReference type="PROSITE" id="PS50901">
    <property type="entry name" value="FTSK"/>
    <property type="match status" value="1"/>
</dbReference>
<dbReference type="InterPro" id="IPR025199">
    <property type="entry name" value="FtsK_4TM"/>
</dbReference>
<feature type="compositionally biased region" description="Acidic residues" evidence="16">
    <location>
        <begin position="760"/>
        <end position="773"/>
    </location>
</feature>
<evidence type="ECO:0000256" key="10">
    <source>
        <dbReference type="ARBA" id="ARBA00022840"/>
    </source>
</evidence>
<dbReference type="SUPFAM" id="SSF52540">
    <property type="entry name" value="P-loop containing nucleoside triphosphate hydrolases"/>
    <property type="match status" value="1"/>
</dbReference>
<feature type="region of interest" description="Disordered" evidence="16">
    <location>
        <begin position="1354"/>
        <end position="1375"/>
    </location>
</feature>
<protein>
    <recommendedName>
        <fullName evidence="3">DNA translocase FtsK</fullName>
    </recommendedName>
</protein>
<dbReference type="InterPro" id="IPR018541">
    <property type="entry name" value="Ftsk_gamma"/>
</dbReference>
<comment type="similarity">
    <text evidence="2">Belongs to the FtsK/SpoIIIE/SftA family.</text>
</comment>
<evidence type="ECO:0000256" key="1">
    <source>
        <dbReference type="ARBA" id="ARBA00004429"/>
    </source>
</evidence>
<keyword evidence="10 15" id="KW-0067">ATP-binding</keyword>
<feature type="compositionally biased region" description="Low complexity" evidence="16">
    <location>
        <begin position="948"/>
        <end position="958"/>
    </location>
</feature>
<evidence type="ECO:0000256" key="15">
    <source>
        <dbReference type="PROSITE-ProRule" id="PRU00289"/>
    </source>
</evidence>
<evidence type="ECO:0000313" key="19">
    <source>
        <dbReference type="EMBL" id="SVN63033.1"/>
    </source>
</evidence>
<feature type="transmembrane region" description="Helical" evidence="17">
    <location>
        <begin position="165"/>
        <end position="184"/>
    </location>
</feature>
<evidence type="ECO:0000259" key="18">
    <source>
        <dbReference type="PROSITE" id="PS50901"/>
    </source>
</evidence>
<dbReference type="CDD" id="cd01127">
    <property type="entry name" value="TrwB_TraG_TraD_VirD4"/>
    <property type="match status" value="1"/>
</dbReference>
<feature type="region of interest" description="Disordered" evidence="16">
    <location>
        <begin position="212"/>
        <end position="233"/>
    </location>
</feature>
<feature type="region of interest" description="Disordered" evidence="16">
    <location>
        <begin position="637"/>
        <end position="659"/>
    </location>
</feature>
<feature type="transmembrane region" description="Helical" evidence="17">
    <location>
        <begin position="110"/>
        <end position="131"/>
    </location>
</feature>
<dbReference type="Pfam" id="PF13491">
    <property type="entry name" value="FtsK_4TM"/>
    <property type="match status" value="1"/>
</dbReference>
<dbReference type="GO" id="GO:0007059">
    <property type="term" value="P:chromosome segregation"/>
    <property type="evidence" value="ECO:0007669"/>
    <property type="project" value="UniProtKB-KW"/>
</dbReference>
<keyword evidence="7 17" id="KW-0812">Transmembrane</keyword>
<feature type="region of interest" description="Disordered" evidence="16">
    <location>
        <begin position="938"/>
        <end position="961"/>
    </location>
</feature>
<dbReference type="EMBL" id="UJHH01000003">
    <property type="protein sequence ID" value="SWF69565.1"/>
    <property type="molecule type" value="Genomic_DNA"/>
</dbReference>
<dbReference type="EMBL" id="UIUC01000003">
    <property type="protein sequence ID" value="SVN63033.1"/>
    <property type="molecule type" value="Genomic_DNA"/>
</dbReference>
<feature type="compositionally biased region" description="Low complexity" evidence="16">
    <location>
        <begin position="443"/>
        <end position="550"/>
    </location>
</feature>
<evidence type="ECO:0000256" key="14">
    <source>
        <dbReference type="ARBA" id="ARBA00023306"/>
    </source>
</evidence>
<dbReference type="GO" id="GO:0005524">
    <property type="term" value="F:ATP binding"/>
    <property type="evidence" value="ECO:0007669"/>
    <property type="project" value="UniProtKB-UniRule"/>
</dbReference>
<feature type="region of interest" description="Disordered" evidence="16">
    <location>
        <begin position="675"/>
        <end position="926"/>
    </location>
</feature>
<organism evidence="19 21">
    <name type="scientific">Klebsiella pneumoniae</name>
    <dbReference type="NCBI Taxonomy" id="573"/>
    <lineage>
        <taxon>Bacteria</taxon>
        <taxon>Pseudomonadati</taxon>
        <taxon>Pseudomonadota</taxon>
        <taxon>Gammaproteobacteria</taxon>
        <taxon>Enterobacterales</taxon>
        <taxon>Enterobacteriaceae</taxon>
        <taxon>Klebsiella/Raoultella group</taxon>
        <taxon>Klebsiella</taxon>
        <taxon>Klebsiella pneumoniae complex</taxon>
    </lineage>
</organism>
<feature type="transmembrane region" description="Helical" evidence="17">
    <location>
        <begin position="75"/>
        <end position="98"/>
    </location>
</feature>
<evidence type="ECO:0000313" key="22">
    <source>
        <dbReference type="Proteomes" id="UP000259364"/>
    </source>
</evidence>
<sequence>MSQEYTEDKEVKLTKLSSGRRLLEAMLILCSLFAIWLMAALLSFNPSDPSWSQTAWHEPIHNLGGAPGAWLADTLFFIFGVMAYTIPVIIIGGCWFAWRHQENDEYIDYFAVSLRLIGALALILTSCGLAAINADDIWYFASGGVIGSLLSTTLQPLLHSSGGTIALLCIWAAGLTLFTGWSWVSIAEKLGGGILSVLTFASNRTRRDDTWVDEGEYEDDEEEYDDEEAARPQESRRARILRSALARRKRLAEKFTNPMGRKTDAALFSGKRMDDGEEVVQYSASGAPVAADDVLFSGASAARPAEDDVLFSGASAVRPGDFDPYDPLLNGHSIAEPVSAAAAATAAPQAWAESPVGHHGAAPAYQPEASYPPQQAYQPEPAPFQQAAYQPPAGQTAPQAYQPEPAPYQQPVYDPRAGQPAPQAYQPEPAPYQQPVYDPRAGQPAPQAYQPEPAPYQQPVYDPRAGQPAPQAYQPEPAPYQQPAYDPYAGQPAPQAYQPEPAPYQQPAYDPHAGQPAPQAYQPEPAPYQQPAYDPYAGQPAPQTYQQPAYDPNAGQLAPQTYQQPAYDPNAGQPAPQPYQPEPAAYQPQSAPVPPPEPEPEVVQEEVKRPPLYYFEEVEEKRARERELLASWYQPIPEPESPIATKPLTPPTTASKPPVETTVVSAVAAGVHQATAASGGAAAATSSTAASAAATPLFSPASSGPRVQVKEGIGPKLPRPNRVRVPTRRELASYGIKLPSQREAEQRARQAERDPHYDDELLSDEEADAMEQDELARQFAATQQQRYGHRWEDDNATDDDEADAAAEAELARQFAATQQQRYATEQPPGANPFSPADYEFSPMKTLVNDGPSEPLFTPTPEVQPQQPAQRYQQPAAAPQQGYQPAQHQPIHHQPVPPQPQSYPTASQPVQPQQPVAPQGHQPAAPAPQESLIHPLLMRNGDSRPLQKPTTPLPSLDLLTPPPSEVEPVDTFALEQMARLVEARLADFRIKADVVNYSPGPVITRFELNLAPGVKAARISNLSRDLARSLSTVAVRVVEVIPGKPYVGLELPNKKRQTVYLREVLDNAKFRDNPSPLTVVLGKDIAGDPVVADLAKMPHLLVAGTTGSGKSVGVNAMILSMLYKAQPEDVRFIMIDPKMLELSVYEGIPHLLTEVVTDMKDAANALRWSVNEMERRYKLMSALGVRNLAGYNEKIAEAARMGRPIPDPYWKPGDSMDAVHPVLEKLPYIVVLVDEFADLMMTVGKKVEELIARLAQKARAAGIHLVLATQRPSVDVITGLIKANIPTRIAFTVSSKIDSRTILDQGGAESLLGMGDMLYSGPNSTTPVRVHGAFVRDQEVHAVVQDWKARGRPQYVDGITSDSESEGGGGGFDGGEELDPLFDQAVNFVTEKRKASISGVQRQFRIGYNRAARIIEQMEAQGIVSEQGHNGNREVLAPPPFE</sequence>
<feature type="region of interest" description="Disordered" evidence="16">
    <location>
        <begin position="351"/>
        <end position="605"/>
    </location>
</feature>
<dbReference type="FunFam" id="1.10.10.10:FF:000268">
    <property type="entry name" value="DNA translocase FtsK"/>
    <property type="match status" value="1"/>
</dbReference>
<comment type="caution">
    <text evidence="19">The sequence shown here is derived from an EMBL/GenBank/DDBJ whole genome shotgun (WGS) entry which is preliminary data.</text>
</comment>
<accession>A0AAJ5AAP6</accession>
<feature type="compositionally biased region" description="Low complexity" evidence="16">
    <location>
        <begin position="863"/>
        <end position="893"/>
    </location>
</feature>
<gene>
    <name evidence="19" type="primary">ftsK</name>
    <name evidence="19" type="ORF">SAMEA3649591_01119</name>
    <name evidence="20" type="ORF">SAMEA3720909_00934</name>
</gene>
<feature type="compositionally biased region" description="Low complexity" evidence="16">
    <location>
        <begin position="807"/>
        <end position="816"/>
    </location>
</feature>
<dbReference type="SUPFAM" id="SSF46785">
    <property type="entry name" value="Winged helix' DNA-binding domain"/>
    <property type="match status" value="1"/>
</dbReference>
<dbReference type="CDD" id="cd22541">
    <property type="entry name" value="SP5_N"/>
    <property type="match status" value="1"/>
</dbReference>
<feature type="compositionally biased region" description="Basic and acidic residues" evidence="16">
    <location>
        <begin position="740"/>
        <end position="759"/>
    </location>
</feature>
<dbReference type="Gene3D" id="1.10.10.10">
    <property type="entry name" value="Winged helix-like DNA-binding domain superfamily/Winged helix DNA-binding domain"/>
    <property type="match status" value="1"/>
</dbReference>
<evidence type="ECO:0000313" key="21">
    <source>
        <dbReference type="Proteomes" id="UP000258905"/>
    </source>
</evidence>
<keyword evidence="5" id="KW-0997">Cell inner membrane</keyword>
<dbReference type="InterPro" id="IPR036388">
    <property type="entry name" value="WH-like_DNA-bd_sf"/>
</dbReference>
<dbReference type="FunFam" id="3.40.50.300:FF:000209">
    <property type="entry name" value="Cell division protein FtsK"/>
    <property type="match status" value="1"/>
</dbReference>
<evidence type="ECO:0000256" key="12">
    <source>
        <dbReference type="ARBA" id="ARBA00023125"/>
    </source>
</evidence>
<evidence type="ECO:0000256" key="3">
    <source>
        <dbReference type="ARBA" id="ARBA00020887"/>
    </source>
</evidence>
<dbReference type="RefSeq" id="WP_032422165.1">
    <property type="nucleotide sequence ID" value="NZ_JADDLE010000006.1"/>
</dbReference>
<evidence type="ECO:0000256" key="9">
    <source>
        <dbReference type="ARBA" id="ARBA00022829"/>
    </source>
</evidence>
<dbReference type="InterPro" id="IPR041027">
    <property type="entry name" value="FtsK_alpha"/>
</dbReference>
<keyword evidence="11 17" id="KW-1133">Transmembrane helix</keyword>